<dbReference type="InterPro" id="IPR037407">
    <property type="entry name" value="MLP_fam"/>
</dbReference>
<evidence type="ECO:0000313" key="2">
    <source>
        <dbReference type="EMBL" id="GGM49176.1"/>
    </source>
</evidence>
<dbReference type="SUPFAM" id="SSF160582">
    <property type="entry name" value="MbtH-like"/>
    <property type="match status" value="1"/>
</dbReference>
<protein>
    <submittedName>
        <fullName evidence="2">Protein mbtH</fullName>
    </submittedName>
</protein>
<dbReference type="Pfam" id="PF03621">
    <property type="entry name" value="MbtH"/>
    <property type="match status" value="1"/>
</dbReference>
<dbReference type="Gene3D" id="3.90.820.10">
    <property type="entry name" value="Structural Genomics, Unknown Function 30-nov-00 1gh9 Mol_id"/>
    <property type="match status" value="1"/>
</dbReference>
<reference evidence="2" key="1">
    <citation type="journal article" date="2014" name="Int. J. Syst. Evol. Microbiol.">
        <title>Complete genome sequence of Corynebacterium casei LMG S-19264T (=DSM 44701T), isolated from a smear-ripened cheese.</title>
        <authorList>
            <consortium name="US DOE Joint Genome Institute (JGI-PGF)"/>
            <person name="Walter F."/>
            <person name="Albersmeier A."/>
            <person name="Kalinowski J."/>
            <person name="Ruckert C."/>
        </authorList>
    </citation>
    <scope>NUCLEOTIDE SEQUENCE</scope>
    <source>
        <strain evidence="2">CGMCC 4.5737</strain>
    </source>
</reference>
<dbReference type="EMBL" id="BMMK01000007">
    <property type="protein sequence ID" value="GGM49176.1"/>
    <property type="molecule type" value="Genomic_DNA"/>
</dbReference>
<dbReference type="RefSeq" id="WP_189056261.1">
    <property type="nucleotide sequence ID" value="NZ_BMMK01000007.1"/>
</dbReference>
<feature type="domain" description="MbtH-like" evidence="1">
    <location>
        <begin position="3"/>
        <end position="53"/>
    </location>
</feature>
<dbReference type="GO" id="GO:0019290">
    <property type="term" value="P:siderophore biosynthetic process"/>
    <property type="evidence" value="ECO:0007669"/>
    <property type="project" value="TreeGrafter"/>
</dbReference>
<keyword evidence="3" id="KW-1185">Reference proteome</keyword>
<dbReference type="InterPro" id="IPR005153">
    <property type="entry name" value="MbtH-like_dom"/>
</dbReference>
<dbReference type="Proteomes" id="UP000637578">
    <property type="component" value="Unassembled WGS sequence"/>
</dbReference>
<comment type="caution">
    <text evidence="2">The sequence shown here is derived from an EMBL/GenBank/DDBJ whole genome shotgun (WGS) entry which is preliminary data.</text>
</comment>
<dbReference type="GO" id="GO:0005829">
    <property type="term" value="C:cytosol"/>
    <property type="evidence" value="ECO:0007669"/>
    <property type="project" value="TreeGrafter"/>
</dbReference>
<dbReference type="PANTHER" id="PTHR38444">
    <property type="entry name" value="ENTEROBACTIN BIOSYNTHESIS PROTEIN YBDZ"/>
    <property type="match status" value="1"/>
</dbReference>
<proteinExistence type="predicted"/>
<dbReference type="PANTHER" id="PTHR38444:SF1">
    <property type="entry name" value="ENTEROBACTIN BIOSYNTHESIS PROTEIN YBDZ"/>
    <property type="match status" value="1"/>
</dbReference>
<accession>A0A8J3FW02</accession>
<sequence>MTNPFADDDARYLVLVNHEGQHSPWPVFVDVPEGWWTVFGPASRQAAVDYVDTTWTTMRPQLLTEGRRA</sequence>
<dbReference type="AlphaFoldDB" id="A0A8J3FW02"/>
<reference evidence="2" key="2">
    <citation type="submission" date="2020-09" db="EMBL/GenBank/DDBJ databases">
        <authorList>
            <person name="Sun Q."/>
            <person name="Zhou Y."/>
        </authorList>
    </citation>
    <scope>NUCLEOTIDE SEQUENCE</scope>
    <source>
        <strain evidence="2">CGMCC 4.5737</strain>
    </source>
</reference>
<evidence type="ECO:0000313" key="3">
    <source>
        <dbReference type="Proteomes" id="UP000637578"/>
    </source>
</evidence>
<dbReference type="InterPro" id="IPR038020">
    <property type="entry name" value="MbtH-like_sf"/>
</dbReference>
<dbReference type="SMART" id="SM00923">
    <property type="entry name" value="MbtH"/>
    <property type="match status" value="1"/>
</dbReference>
<evidence type="ECO:0000259" key="1">
    <source>
        <dbReference type="SMART" id="SM00923"/>
    </source>
</evidence>
<name>A0A8J3FW02_9PSEU</name>
<organism evidence="2 3">
    <name type="scientific">Longimycelium tulufanense</name>
    <dbReference type="NCBI Taxonomy" id="907463"/>
    <lineage>
        <taxon>Bacteria</taxon>
        <taxon>Bacillati</taxon>
        <taxon>Actinomycetota</taxon>
        <taxon>Actinomycetes</taxon>
        <taxon>Pseudonocardiales</taxon>
        <taxon>Pseudonocardiaceae</taxon>
        <taxon>Longimycelium</taxon>
    </lineage>
</organism>
<gene>
    <name evidence="2" type="ORF">GCM10012275_20080</name>
</gene>